<dbReference type="Proteomes" id="UP001596410">
    <property type="component" value="Unassembled WGS sequence"/>
</dbReference>
<evidence type="ECO:0000259" key="1">
    <source>
        <dbReference type="Pfam" id="PF09848"/>
    </source>
</evidence>
<dbReference type="SUPFAM" id="SSF52540">
    <property type="entry name" value="P-loop containing nucleoside triphosphate hydrolases"/>
    <property type="match status" value="2"/>
</dbReference>
<keyword evidence="2" id="KW-0378">Hydrolase</keyword>
<accession>A0ABW2EPM9</accession>
<feature type="domain" description="Schlafen group 3-like DNA/RNA helicase" evidence="1">
    <location>
        <begin position="264"/>
        <end position="610"/>
    </location>
</feature>
<gene>
    <name evidence="2" type="ORF">ACFQIC_16560</name>
</gene>
<dbReference type="EMBL" id="JBHSZV010000047">
    <property type="protein sequence ID" value="MFC7063426.1"/>
    <property type="molecule type" value="Genomic_DNA"/>
</dbReference>
<keyword evidence="3" id="KW-1185">Reference proteome</keyword>
<dbReference type="RefSeq" id="WP_204708540.1">
    <property type="nucleotide sequence ID" value="NZ_JBHSZV010000047.1"/>
</dbReference>
<comment type="caution">
    <text evidence="2">The sequence shown here is derived from an EMBL/GenBank/DDBJ whole genome shotgun (WGS) entry which is preliminary data.</text>
</comment>
<protein>
    <submittedName>
        <fullName evidence="2">DNA/RNA helicase domain-containing protein</fullName>
    </submittedName>
</protein>
<keyword evidence="2" id="KW-0547">Nucleotide-binding</keyword>
<keyword evidence="2" id="KW-0347">Helicase</keyword>
<proteinExistence type="predicted"/>
<evidence type="ECO:0000313" key="2">
    <source>
        <dbReference type="EMBL" id="MFC7063426.1"/>
    </source>
</evidence>
<keyword evidence="2" id="KW-0067">ATP-binding</keyword>
<dbReference type="GO" id="GO:0004386">
    <property type="term" value="F:helicase activity"/>
    <property type="evidence" value="ECO:0007669"/>
    <property type="project" value="UniProtKB-KW"/>
</dbReference>
<dbReference type="InterPro" id="IPR027417">
    <property type="entry name" value="P-loop_NTPase"/>
</dbReference>
<evidence type="ECO:0000313" key="3">
    <source>
        <dbReference type="Proteomes" id="UP001596410"/>
    </source>
</evidence>
<reference evidence="3" key="1">
    <citation type="journal article" date="2019" name="Int. J. Syst. Evol. Microbiol.">
        <title>The Global Catalogue of Microorganisms (GCM) 10K type strain sequencing project: providing services to taxonomists for standard genome sequencing and annotation.</title>
        <authorList>
            <consortium name="The Broad Institute Genomics Platform"/>
            <consortium name="The Broad Institute Genome Sequencing Center for Infectious Disease"/>
            <person name="Wu L."/>
            <person name="Ma J."/>
        </authorList>
    </citation>
    <scope>NUCLEOTIDE SEQUENCE [LARGE SCALE GENOMIC DNA]</scope>
    <source>
        <strain evidence="3">CGMCC 4.1621</strain>
    </source>
</reference>
<dbReference type="InterPro" id="IPR018647">
    <property type="entry name" value="SLFN_3-like_DNA/RNA_helicase"/>
</dbReference>
<dbReference type="Gene3D" id="3.40.50.300">
    <property type="entry name" value="P-loop containing nucleotide triphosphate hydrolases"/>
    <property type="match status" value="1"/>
</dbReference>
<name>A0ABW2EPM9_9BACI</name>
<dbReference type="Pfam" id="PF09848">
    <property type="entry name" value="SLFN-g3_helicase"/>
    <property type="match status" value="1"/>
</dbReference>
<sequence length="651" mass="74977">MIVYESTKNEFINDVFNDELVNNICRNYNAKIGKINENEVRSWDNSMQYMYRVLSDRDIPEDAGIAIEFNIPHTSRRVDLLISGKKEDRDSIIIVELKQWEKVEAIYGKEAIVKTRFQHGPTETTHPSYQAWSYSALIKDYNENAQQGNMDLYPCAYLHNYINQGDQDQLTDQVYDYYIDQAPVFVKGEAAKLRDFIKRNIQVGDQKENLYQIEKGKIRPSKSLQDSLNSMLQGNEEFIMIDDQKVVYEQAISLAQTALRTNNKQVLIVQGGPGTGKSVLAINLLVELTKQSMVTQYVTKNAAPRNVYARKLKQDFRKGHIDNLFKSSGIFVDAPKDERDALIVDESHRLNEKSGLFQNKGENQTKEIIQASKLSVFFIDERQRVTLKDKGTMSDIRNFAEELGADLSIMQLDSQFRCSGSDGYLAWLDDVLEIRETANANEIGSQYDFRVFDDPLVLKKEIERLNDANNKSRMVAGYCWDWVKQGKNDPNHFDVVLEEYDFKMSWNLGDTETWAIDESSISEIGCIHTSQGLEFDYVGVIIGNDMRYDNGEILTDHTKRAKTDTSLRGIKKMMKEDPERAEILADEIIKNTYRTLMTRGQKGCFVYCTDSTLANYLKNRYEQVSKRFEENDLFSNSSQRVAEDDGDYRTH</sequence>
<organism evidence="2 3">
    <name type="scientific">Halobacillus seohaensis</name>
    <dbReference type="NCBI Taxonomy" id="447421"/>
    <lineage>
        <taxon>Bacteria</taxon>
        <taxon>Bacillati</taxon>
        <taxon>Bacillota</taxon>
        <taxon>Bacilli</taxon>
        <taxon>Bacillales</taxon>
        <taxon>Bacillaceae</taxon>
        <taxon>Halobacillus</taxon>
    </lineage>
</organism>